<dbReference type="GO" id="GO:0004519">
    <property type="term" value="F:endonuclease activity"/>
    <property type="evidence" value="ECO:0007669"/>
    <property type="project" value="UniProtKB-KW"/>
</dbReference>
<organism evidence="3 4">
    <name type="scientific">Prauserella isguenensis</name>
    <dbReference type="NCBI Taxonomy" id="1470180"/>
    <lineage>
        <taxon>Bacteria</taxon>
        <taxon>Bacillati</taxon>
        <taxon>Actinomycetota</taxon>
        <taxon>Actinomycetes</taxon>
        <taxon>Pseudonocardiales</taxon>
        <taxon>Pseudonocardiaceae</taxon>
        <taxon>Prauserella</taxon>
    </lineage>
</organism>
<evidence type="ECO:0000313" key="3">
    <source>
        <dbReference type="EMBL" id="MBB3050331.1"/>
    </source>
</evidence>
<dbReference type="Proteomes" id="UP000550714">
    <property type="component" value="Unassembled WGS sequence"/>
</dbReference>
<dbReference type="PANTHER" id="PTHR14859">
    <property type="entry name" value="CALCOFLUOR WHITE HYPERSENSITIVE PROTEIN PRECURSOR"/>
    <property type="match status" value="1"/>
</dbReference>
<reference evidence="3 4" key="1">
    <citation type="submission" date="2020-08" db="EMBL/GenBank/DDBJ databases">
        <title>Genomic Encyclopedia of Type Strains, Phase III (KMG-III): the genomes of soil and plant-associated and newly described type strains.</title>
        <authorList>
            <person name="Whitman W."/>
        </authorList>
    </citation>
    <scope>NUCLEOTIDE SEQUENCE [LARGE SCALE GENOMIC DNA]</scope>
    <source>
        <strain evidence="3 4">CECT 8577</strain>
    </source>
</reference>
<dbReference type="InterPro" id="IPR005135">
    <property type="entry name" value="Endo/exonuclease/phosphatase"/>
</dbReference>
<feature type="domain" description="Endonuclease/exonuclease/phosphatase" evidence="2">
    <location>
        <begin position="39"/>
        <end position="277"/>
    </location>
</feature>
<evidence type="ECO:0000259" key="2">
    <source>
        <dbReference type="Pfam" id="PF03372"/>
    </source>
</evidence>
<dbReference type="Pfam" id="PF03372">
    <property type="entry name" value="Exo_endo_phos"/>
    <property type="match status" value="1"/>
</dbReference>
<dbReference type="RefSeq" id="WP_183649346.1">
    <property type="nucleotide sequence ID" value="NZ_JACHWU010000001.1"/>
</dbReference>
<keyword evidence="4" id="KW-1185">Reference proteome</keyword>
<proteinExistence type="predicted"/>
<keyword evidence="3" id="KW-0255">Endonuclease</keyword>
<evidence type="ECO:0000313" key="4">
    <source>
        <dbReference type="Proteomes" id="UP000550714"/>
    </source>
</evidence>
<dbReference type="GO" id="GO:0006506">
    <property type="term" value="P:GPI anchor biosynthetic process"/>
    <property type="evidence" value="ECO:0007669"/>
    <property type="project" value="TreeGrafter"/>
</dbReference>
<dbReference type="GO" id="GO:0004527">
    <property type="term" value="F:exonuclease activity"/>
    <property type="evidence" value="ECO:0007669"/>
    <property type="project" value="UniProtKB-KW"/>
</dbReference>
<keyword evidence="3" id="KW-0540">Nuclease</keyword>
<feature type="chain" id="PRO_5039708028" evidence="1">
    <location>
        <begin position="25"/>
        <end position="288"/>
    </location>
</feature>
<dbReference type="EMBL" id="JACHWU010000001">
    <property type="protein sequence ID" value="MBB3050331.1"/>
    <property type="molecule type" value="Genomic_DNA"/>
</dbReference>
<dbReference type="GO" id="GO:0016020">
    <property type="term" value="C:membrane"/>
    <property type="evidence" value="ECO:0007669"/>
    <property type="project" value="GOC"/>
</dbReference>
<keyword evidence="3" id="KW-0269">Exonuclease</keyword>
<gene>
    <name evidence="3" type="ORF">FHS23_001326</name>
</gene>
<protein>
    <submittedName>
        <fullName evidence="3">Endonuclease/exonuclease/phosphatase family metal-dependent hydrolase</fullName>
    </submittedName>
</protein>
<dbReference type="SUPFAM" id="SSF56219">
    <property type="entry name" value="DNase I-like"/>
    <property type="match status" value="1"/>
</dbReference>
<dbReference type="PANTHER" id="PTHR14859:SF15">
    <property type="entry name" value="ENDONUCLEASE_EXONUCLEASE_PHOSPHATASE DOMAIN-CONTAINING PROTEIN"/>
    <property type="match status" value="1"/>
</dbReference>
<dbReference type="InterPro" id="IPR036691">
    <property type="entry name" value="Endo/exonu/phosph_ase_sf"/>
</dbReference>
<sequence length="288" mass="30483">MKRTATVLATTLFAVGLAGPAASAGPPSGGPPPVEITVASYNIHAGIGADGEFDIDRTANAIAETGADVVALQEVDRHWGDRSEYRSVIGELAHELGMHARFAPIYSFDPPQAGDPRREYGTAVLSRFPIADFTNHELTRLSTQGPEAGPQPMPGFAEVVVRARGTLVHVYSTHLDYRGDPSTRETQVAETLDILAADSGAPRVLLGDFNAEPAAPELDPLWTELTDAYGEAGTGEGPTYPAEVPAKRIDYAAVSEEVDVLDAYVPDTDLAATASDHRAVVADVEVPR</sequence>
<evidence type="ECO:0000256" key="1">
    <source>
        <dbReference type="SAM" id="SignalP"/>
    </source>
</evidence>
<name>A0A839RX47_9PSEU</name>
<keyword evidence="1" id="KW-0732">Signal</keyword>
<comment type="caution">
    <text evidence="3">The sequence shown here is derived from an EMBL/GenBank/DDBJ whole genome shotgun (WGS) entry which is preliminary data.</text>
</comment>
<feature type="signal peptide" evidence="1">
    <location>
        <begin position="1"/>
        <end position="24"/>
    </location>
</feature>
<keyword evidence="3" id="KW-0378">Hydrolase</keyword>
<dbReference type="InterPro" id="IPR051916">
    <property type="entry name" value="GPI-anchor_lipid_remodeler"/>
</dbReference>
<dbReference type="AlphaFoldDB" id="A0A839RX47"/>
<accession>A0A839RX47</accession>
<dbReference type="Gene3D" id="3.60.10.10">
    <property type="entry name" value="Endonuclease/exonuclease/phosphatase"/>
    <property type="match status" value="1"/>
</dbReference>